<dbReference type="PROSITE" id="PS01101">
    <property type="entry name" value="CK2_BETA"/>
    <property type="match status" value="1"/>
</dbReference>
<name>A0A177T626_9BASI</name>
<feature type="region of interest" description="Disordered" evidence="4">
    <location>
        <begin position="357"/>
        <end position="399"/>
    </location>
</feature>
<dbReference type="GO" id="GO:0005737">
    <property type="term" value="C:cytoplasm"/>
    <property type="evidence" value="ECO:0007669"/>
    <property type="project" value="TreeGrafter"/>
</dbReference>
<gene>
    <name evidence="6" type="ORF">A4X03_0g7591</name>
    <name evidence="5" type="ORF">JKIAZH3_G818</name>
</gene>
<evidence type="ECO:0000256" key="4">
    <source>
        <dbReference type="SAM" id="MobiDB-lite"/>
    </source>
</evidence>
<dbReference type="EMBL" id="LWDD02001861">
    <property type="protein sequence ID" value="KAE8244257.1"/>
    <property type="molecule type" value="Genomic_DNA"/>
</dbReference>
<evidence type="ECO:0000256" key="3">
    <source>
        <dbReference type="RuleBase" id="RU361268"/>
    </source>
</evidence>
<feature type="compositionally biased region" description="Acidic residues" evidence="4">
    <location>
        <begin position="152"/>
        <end position="175"/>
    </location>
</feature>
<evidence type="ECO:0000313" key="8">
    <source>
        <dbReference type="Proteomes" id="UP000836402"/>
    </source>
</evidence>
<dbReference type="Gene3D" id="2.20.25.20">
    <property type="match status" value="1"/>
</dbReference>
<dbReference type="GO" id="GO:0006359">
    <property type="term" value="P:regulation of transcription by RNA polymerase III"/>
    <property type="evidence" value="ECO:0007669"/>
    <property type="project" value="TreeGrafter"/>
</dbReference>
<dbReference type="SUPFAM" id="SSF57798">
    <property type="entry name" value="Casein kinase II beta subunit"/>
    <property type="match status" value="1"/>
</dbReference>
<dbReference type="FunFam" id="2.20.25.20:FF:000001">
    <property type="entry name" value="Casein kinase II subunit beta"/>
    <property type="match status" value="1"/>
</dbReference>
<dbReference type="AlphaFoldDB" id="A0A177T626"/>
<comment type="subunit">
    <text evidence="3">Tetramer of two alpha and two beta subunits.</text>
</comment>
<evidence type="ECO:0000313" key="7">
    <source>
        <dbReference type="Proteomes" id="UP000077671"/>
    </source>
</evidence>
<dbReference type="PANTHER" id="PTHR11740">
    <property type="entry name" value="CASEIN KINASE II SUBUNIT BETA"/>
    <property type="match status" value="1"/>
</dbReference>
<reference evidence="5" key="3">
    <citation type="submission" date="2020-10" db="EMBL/GenBank/DDBJ databases">
        <authorList>
            <person name="Sedaghatjoo S."/>
        </authorList>
    </citation>
    <scope>NUCLEOTIDE SEQUENCE</scope>
    <source>
        <strain evidence="5">AZH3</strain>
    </source>
</reference>
<dbReference type="GO" id="GO:0034456">
    <property type="term" value="C:UTP-C complex"/>
    <property type="evidence" value="ECO:0007669"/>
    <property type="project" value="TreeGrafter"/>
</dbReference>
<protein>
    <recommendedName>
        <fullName evidence="3">Casein kinase II subunit beta</fullName>
        <shortName evidence="3">CK II beta</shortName>
    </recommendedName>
</protein>
<evidence type="ECO:0000256" key="2">
    <source>
        <dbReference type="ARBA" id="ARBA00045899"/>
    </source>
</evidence>
<dbReference type="EMBL" id="CAJHJG010003305">
    <property type="protein sequence ID" value="CAD6929601.1"/>
    <property type="molecule type" value="Genomic_DNA"/>
</dbReference>
<accession>A0A177T626</accession>
<proteinExistence type="inferred from homology"/>
<dbReference type="SMART" id="SM01085">
    <property type="entry name" value="CK_II_beta"/>
    <property type="match status" value="1"/>
</dbReference>
<feature type="region of interest" description="Disordered" evidence="4">
    <location>
        <begin position="1"/>
        <end position="99"/>
    </location>
</feature>
<feature type="region of interest" description="Disordered" evidence="4">
    <location>
        <begin position="132"/>
        <end position="175"/>
    </location>
</feature>
<feature type="region of interest" description="Disordered" evidence="4">
    <location>
        <begin position="465"/>
        <end position="535"/>
    </location>
</feature>
<feature type="compositionally biased region" description="Polar residues" evidence="4">
    <location>
        <begin position="385"/>
        <end position="396"/>
    </location>
</feature>
<comment type="function">
    <text evidence="2 3">Regulatory subunit of casein kinase II/CK2. As part of the kinase complex regulates the basal catalytic activity of the alpha subunit a constitutively active serine/threonine-protein kinase that phosphorylates a large number of substrates containing acidic residues C-terminal to the phosphorylated serine or threonine.</text>
</comment>
<feature type="compositionally biased region" description="Low complexity" evidence="4">
    <location>
        <begin position="42"/>
        <end position="66"/>
    </location>
</feature>
<organism evidence="6 7">
    <name type="scientific">Tilletia caries</name>
    <name type="common">wheat bunt fungus</name>
    <dbReference type="NCBI Taxonomy" id="13290"/>
    <lineage>
        <taxon>Eukaryota</taxon>
        <taxon>Fungi</taxon>
        <taxon>Dikarya</taxon>
        <taxon>Basidiomycota</taxon>
        <taxon>Ustilaginomycotina</taxon>
        <taxon>Exobasidiomycetes</taxon>
        <taxon>Tilletiales</taxon>
        <taxon>Tilletiaceae</taxon>
        <taxon>Tilletia</taxon>
    </lineage>
</organism>
<dbReference type="InterPro" id="IPR016149">
    <property type="entry name" value="Casein_kin_II_reg-sub_N"/>
</dbReference>
<comment type="similarity">
    <text evidence="1 3">Belongs to the casein kinase 2 subunit beta family.</text>
</comment>
<evidence type="ECO:0000313" key="6">
    <source>
        <dbReference type="EMBL" id="KAE8244257.1"/>
    </source>
</evidence>
<dbReference type="FunFam" id="1.10.1820.10:FF:000005">
    <property type="entry name" value="Casein kinase II subunit beta"/>
    <property type="match status" value="1"/>
</dbReference>
<sequence length="535" mass="58027">MDAVHSTLYLQQKRIQEQHGHQHRQEKRHQKQSHDAMSEYPSARQQLQQQQQQQQQAQRHASQSSSHPEHAALQGDADVDVGLDQWAGTSHHGQGAAPEDVTALAEAAVGEEEDEEEDSEVLEEDDANAAFGREPWDAPEGHANYAQGDHVDDPEEEEEEEEEEEKSEEAYDDYEEMLDTDTPSETITWIKWYCSLPGHEFFAEVDEDFIEDDFNLTGLVQVVPFYKEALEMILDVETVDESHKIPDVSIIESSAELLYGLIHQRYITTRRGLQQMLEKFEASHFGACPRVFCPTQAVLPCGRSDLPGLEPVKLYCPNCMDCYQPPSSRFSGVDGAYFGTTFPHLFLQNYRDLEPSPIAIPSGSSRSAQAQPADANAAATAAGVPSSQTSTTSWADGTNGANAAQANALQPVPGGVLDPQLIGSKPPQTRIYTPRVYGFKVSEHAKSGPRMRWMRMKPTSLADLEYEGIHPPPPSAPEASSASTPHVGQGTSAGGPAADGSSLSAAVDGANAAVEEAAQAGPSAVGGRLQASGPG</sequence>
<dbReference type="Proteomes" id="UP000836402">
    <property type="component" value="Unassembled WGS sequence"/>
</dbReference>
<feature type="compositionally biased region" description="Low complexity" evidence="4">
    <location>
        <begin position="504"/>
        <end position="523"/>
    </location>
</feature>
<dbReference type="PRINTS" id="PR00472">
    <property type="entry name" value="CASNKINASEII"/>
</dbReference>
<evidence type="ECO:0000256" key="1">
    <source>
        <dbReference type="ARBA" id="ARBA00006941"/>
    </source>
</evidence>
<evidence type="ECO:0000313" key="5">
    <source>
        <dbReference type="EMBL" id="CAD6929601.1"/>
    </source>
</evidence>
<dbReference type="InterPro" id="IPR035991">
    <property type="entry name" value="Casein_kinase_II_beta-like"/>
</dbReference>
<comment type="caution">
    <text evidence="6">The sequence shown here is derived from an EMBL/GenBank/DDBJ whole genome shotgun (WGS) entry which is preliminary data.</text>
</comment>
<dbReference type="InterPro" id="IPR000704">
    <property type="entry name" value="Casein_kinase_II_reg-sub"/>
</dbReference>
<dbReference type="GO" id="GO:0005956">
    <property type="term" value="C:protein kinase CK2 complex"/>
    <property type="evidence" value="ECO:0007669"/>
    <property type="project" value="UniProtKB-UniRule"/>
</dbReference>
<reference evidence="6" key="1">
    <citation type="submission" date="2016-04" db="EMBL/GenBank/DDBJ databases">
        <authorList>
            <person name="Nguyen H.D."/>
            <person name="Kesanakurti P."/>
            <person name="Cullis J."/>
            <person name="Levesque C.A."/>
            <person name="Hambleton S."/>
        </authorList>
    </citation>
    <scope>NUCLEOTIDE SEQUENCE</scope>
    <source>
        <strain evidence="6">DAOMC 238032</strain>
    </source>
</reference>
<feature type="compositionally biased region" description="Basic residues" evidence="4">
    <location>
        <begin position="21"/>
        <end position="31"/>
    </location>
</feature>
<dbReference type="Gene3D" id="1.10.1820.10">
    <property type="entry name" value="protein kinase ck2 holoenzyme, chain C, domain 1"/>
    <property type="match status" value="1"/>
</dbReference>
<keyword evidence="8" id="KW-1185">Reference proteome</keyword>
<reference evidence="6" key="2">
    <citation type="journal article" date="2019" name="IMA Fungus">
        <title>Genome sequencing and comparison of five Tilletia species to identify candidate genes for the detection of regulated species infecting wheat.</title>
        <authorList>
            <person name="Nguyen H.D.T."/>
            <person name="Sultana T."/>
            <person name="Kesanakurti P."/>
            <person name="Hambleton S."/>
        </authorList>
    </citation>
    <scope>NUCLEOTIDE SEQUENCE</scope>
    <source>
        <strain evidence="6">DAOMC 238032</strain>
    </source>
</reference>
<dbReference type="GO" id="GO:0019887">
    <property type="term" value="F:protein kinase regulator activity"/>
    <property type="evidence" value="ECO:0007669"/>
    <property type="project" value="InterPro"/>
</dbReference>
<dbReference type="Proteomes" id="UP000077671">
    <property type="component" value="Unassembled WGS sequence"/>
</dbReference>
<feature type="compositionally biased region" description="Low complexity" evidence="4">
    <location>
        <begin position="368"/>
        <end position="382"/>
    </location>
</feature>
<dbReference type="PANTHER" id="PTHR11740:SF0">
    <property type="entry name" value="CASEIN KINASE II SUBUNIT BETA"/>
    <property type="match status" value="1"/>
</dbReference>
<dbReference type="Pfam" id="PF01214">
    <property type="entry name" value="CK_II_beta"/>
    <property type="match status" value="1"/>
</dbReference>